<dbReference type="AlphaFoldDB" id="A0A368XHG8"/>
<feature type="signal peptide" evidence="15">
    <location>
        <begin position="1"/>
        <end position="21"/>
    </location>
</feature>
<feature type="transmembrane region" description="Helical" evidence="14">
    <location>
        <begin position="121"/>
        <end position="141"/>
    </location>
</feature>
<keyword evidence="9" id="KW-0249">Electron transport</keyword>
<feature type="region of interest" description="Disordered" evidence="13">
    <location>
        <begin position="31"/>
        <end position="73"/>
    </location>
</feature>
<dbReference type="InterPro" id="IPR051817">
    <property type="entry name" value="FDH_cytochrome_b556_subunit"/>
</dbReference>
<name>A0A368XHG8_9BURK</name>
<keyword evidence="10 14" id="KW-1133">Transmembrane helix</keyword>
<evidence type="ECO:0000256" key="6">
    <source>
        <dbReference type="ARBA" id="ARBA00022617"/>
    </source>
</evidence>
<evidence type="ECO:0000313" key="18">
    <source>
        <dbReference type="Proteomes" id="UP000252884"/>
    </source>
</evidence>
<dbReference type="GO" id="GO:0046872">
    <property type="term" value="F:metal ion binding"/>
    <property type="evidence" value="ECO:0007669"/>
    <property type="project" value="UniProtKB-KW"/>
</dbReference>
<evidence type="ECO:0000256" key="13">
    <source>
        <dbReference type="SAM" id="MobiDB-lite"/>
    </source>
</evidence>
<evidence type="ECO:0000256" key="9">
    <source>
        <dbReference type="ARBA" id="ARBA00022982"/>
    </source>
</evidence>
<dbReference type="RefSeq" id="WP_114470962.1">
    <property type="nucleotide sequence ID" value="NZ_QPJK01000009.1"/>
</dbReference>
<dbReference type="GO" id="GO:0015944">
    <property type="term" value="P:formate oxidation"/>
    <property type="evidence" value="ECO:0007669"/>
    <property type="project" value="TreeGrafter"/>
</dbReference>
<comment type="caution">
    <text evidence="17">The sequence shown here is derived from an EMBL/GenBank/DDBJ whole genome shotgun (WGS) entry which is preliminary data.</text>
</comment>
<dbReference type="InterPro" id="IPR016174">
    <property type="entry name" value="Di-haem_cyt_TM"/>
</dbReference>
<feature type="transmembrane region" description="Helical" evidence="14">
    <location>
        <begin position="307"/>
        <end position="328"/>
    </location>
</feature>
<organism evidence="17 18">
    <name type="scientific">Pseudorhodoferax soli</name>
    <dbReference type="NCBI Taxonomy" id="545864"/>
    <lineage>
        <taxon>Bacteria</taxon>
        <taxon>Pseudomonadati</taxon>
        <taxon>Pseudomonadota</taxon>
        <taxon>Betaproteobacteria</taxon>
        <taxon>Burkholderiales</taxon>
        <taxon>Comamonadaceae</taxon>
    </lineage>
</organism>
<dbReference type="NCBIfam" id="TIGR01583">
    <property type="entry name" value="formate-DH-gamm"/>
    <property type="match status" value="1"/>
</dbReference>
<dbReference type="GO" id="GO:0008863">
    <property type="term" value="F:formate dehydrogenase (NAD+) activity"/>
    <property type="evidence" value="ECO:0007669"/>
    <property type="project" value="InterPro"/>
</dbReference>
<dbReference type="Proteomes" id="UP000252884">
    <property type="component" value="Unassembled WGS sequence"/>
</dbReference>
<dbReference type="PANTHER" id="PTHR30074:SF6">
    <property type="entry name" value="FORMATE DEHYDROGENASE GAMMA SUBUNIT"/>
    <property type="match status" value="1"/>
</dbReference>
<accession>A0A368XHG8</accession>
<dbReference type="Gene3D" id="1.20.950.20">
    <property type="entry name" value="Transmembrane di-heme cytochromes, Chain C"/>
    <property type="match status" value="1"/>
</dbReference>
<evidence type="ECO:0000256" key="11">
    <source>
        <dbReference type="ARBA" id="ARBA00023004"/>
    </source>
</evidence>
<evidence type="ECO:0000256" key="5">
    <source>
        <dbReference type="ARBA" id="ARBA00022475"/>
    </source>
</evidence>
<keyword evidence="5" id="KW-1003">Cell membrane</keyword>
<evidence type="ECO:0000256" key="12">
    <source>
        <dbReference type="ARBA" id="ARBA00023136"/>
    </source>
</evidence>
<evidence type="ECO:0000256" key="10">
    <source>
        <dbReference type="ARBA" id="ARBA00022989"/>
    </source>
</evidence>
<sequence length="383" mass="41228">MNKALSRWIAVALLGAAGAWAQAPAPAAATEPAATAANGPPPGFVAPAEPKADDSNAARAKSQPGNNAPFWRGVRNSGEVAGVTQIPGLEKGVLIQRFERYPGSDYATAGEAWRQVRNRVIIPYGGALMLIALVAIALFYFGRGTMGHASAEGGRRIERFTPFERAAHWLNAIAFVLLGISGVVMAFGKFLLLPWMGHTVFGLVTYGLKTLHNFVGPLFAVSLVVIFFTFVKDNLPRREDWTWVKKAGGMFSDHEVPSHRFNAGEKGIFWGGVFALGLTVVVSGLVLDHLVPNLAYTRGTMQIAHMFHATGAVLMLCAFFGHIYLGTLGMRGAYKAMRTGYVSDAWAQEHHALWHDDIRAGKIPAQRSGAGAAKEPLPQARQA</sequence>
<reference evidence="17 18" key="1">
    <citation type="submission" date="2018-07" db="EMBL/GenBank/DDBJ databases">
        <title>Genomic Encyclopedia of Type Strains, Phase IV (KMG-IV): sequencing the most valuable type-strain genomes for metagenomic binning, comparative biology and taxonomic classification.</title>
        <authorList>
            <person name="Goeker M."/>
        </authorList>
    </citation>
    <scope>NUCLEOTIDE SEQUENCE [LARGE SCALE GENOMIC DNA]</scope>
    <source>
        <strain evidence="17 18">DSM 21634</strain>
    </source>
</reference>
<evidence type="ECO:0000259" key="16">
    <source>
        <dbReference type="Pfam" id="PF01292"/>
    </source>
</evidence>
<feature type="chain" id="PRO_5016587086" evidence="15">
    <location>
        <begin position="22"/>
        <end position="383"/>
    </location>
</feature>
<gene>
    <name evidence="17" type="ORF">DES41_109174</name>
</gene>
<dbReference type="InterPro" id="IPR006471">
    <property type="entry name" value="Formate_DH_gsu"/>
</dbReference>
<proteinExistence type="inferred from homology"/>
<protein>
    <submittedName>
        <fullName evidence="17">Formate dehydrogenase gamma subunit</fullName>
    </submittedName>
</protein>
<dbReference type="EMBL" id="QPJK01000009">
    <property type="protein sequence ID" value="RCW67451.1"/>
    <property type="molecule type" value="Genomic_DNA"/>
</dbReference>
<comment type="subcellular location">
    <subcellularLocation>
        <location evidence="2">Cell membrane</location>
        <topology evidence="2">Multi-pass membrane protein</topology>
    </subcellularLocation>
</comment>
<evidence type="ECO:0000256" key="3">
    <source>
        <dbReference type="ARBA" id="ARBA00010747"/>
    </source>
</evidence>
<dbReference type="GO" id="GO:0022904">
    <property type="term" value="P:respiratory electron transport chain"/>
    <property type="evidence" value="ECO:0007669"/>
    <property type="project" value="InterPro"/>
</dbReference>
<dbReference type="PANTHER" id="PTHR30074">
    <property type="entry name" value="FORMATE DEHYDROGENASE, NITRATE-INDUCIBLE, CYTOCHROME B556 FDN SUBUNIT"/>
    <property type="match status" value="1"/>
</dbReference>
<keyword evidence="4" id="KW-0813">Transport</keyword>
<dbReference type="OrthoDB" id="9790598at2"/>
<evidence type="ECO:0000256" key="1">
    <source>
        <dbReference type="ARBA" id="ARBA00001971"/>
    </source>
</evidence>
<evidence type="ECO:0000256" key="15">
    <source>
        <dbReference type="SAM" id="SignalP"/>
    </source>
</evidence>
<evidence type="ECO:0000256" key="2">
    <source>
        <dbReference type="ARBA" id="ARBA00004651"/>
    </source>
</evidence>
<dbReference type="GO" id="GO:0005886">
    <property type="term" value="C:plasma membrane"/>
    <property type="evidence" value="ECO:0007669"/>
    <property type="project" value="UniProtKB-SubCell"/>
</dbReference>
<dbReference type="InterPro" id="IPR011577">
    <property type="entry name" value="Cyt_b561_bac/Ni-Hgenase"/>
</dbReference>
<feature type="domain" description="Cytochrome b561 bacterial/Ni-hydrogenase" evidence="16">
    <location>
        <begin position="159"/>
        <end position="340"/>
    </location>
</feature>
<feature type="transmembrane region" description="Helical" evidence="14">
    <location>
        <begin position="268"/>
        <end position="287"/>
    </location>
</feature>
<keyword evidence="6" id="KW-0349">Heme</keyword>
<keyword evidence="7 14" id="KW-0812">Transmembrane</keyword>
<evidence type="ECO:0000256" key="4">
    <source>
        <dbReference type="ARBA" id="ARBA00022448"/>
    </source>
</evidence>
<dbReference type="SUPFAM" id="SSF81342">
    <property type="entry name" value="Transmembrane di-heme cytochromes"/>
    <property type="match status" value="1"/>
</dbReference>
<keyword evidence="8" id="KW-0479">Metal-binding</keyword>
<comment type="similarity">
    <text evidence="3">Belongs to the formate dehydrogenase gamma subunit family.</text>
</comment>
<feature type="transmembrane region" description="Helical" evidence="14">
    <location>
        <begin position="211"/>
        <end position="231"/>
    </location>
</feature>
<comment type="cofactor">
    <cofactor evidence="1">
        <name>heme</name>
        <dbReference type="ChEBI" id="CHEBI:30413"/>
    </cofactor>
</comment>
<evidence type="ECO:0000256" key="7">
    <source>
        <dbReference type="ARBA" id="ARBA00022692"/>
    </source>
</evidence>
<evidence type="ECO:0000256" key="8">
    <source>
        <dbReference type="ARBA" id="ARBA00022723"/>
    </source>
</evidence>
<dbReference type="Pfam" id="PF01292">
    <property type="entry name" value="Ni_hydr_CYTB"/>
    <property type="match status" value="1"/>
</dbReference>
<dbReference type="GO" id="GO:0009061">
    <property type="term" value="P:anaerobic respiration"/>
    <property type="evidence" value="ECO:0007669"/>
    <property type="project" value="TreeGrafter"/>
</dbReference>
<dbReference type="GO" id="GO:0009055">
    <property type="term" value="F:electron transfer activity"/>
    <property type="evidence" value="ECO:0007669"/>
    <property type="project" value="InterPro"/>
</dbReference>
<keyword evidence="15" id="KW-0732">Signal</keyword>
<keyword evidence="18" id="KW-1185">Reference proteome</keyword>
<evidence type="ECO:0000313" key="17">
    <source>
        <dbReference type="EMBL" id="RCW67451.1"/>
    </source>
</evidence>
<evidence type="ECO:0000256" key="14">
    <source>
        <dbReference type="SAM" id="Phobius"/>
    </source>
</evidence>
<keyword evidence="12 14" id="KW-0472">Membrane</keyword>
<dbReference type="GO" id="GO:0009326">
    <property type="term" value="C:formate dehydrogenase complex"/>
    <property type="evidence" value="ECO:0007669"/>
    <property type="project" value="InterPro"/>
</dbReference>
<dbReference type="GO" id="GO:0036397">
    <property type="term" value="F:formate dehydrogenase (quinone) activity"/>
    <property type="evidence" value="ECO:0007669"/>
    <property type="project" value="TreeGrafter"/>
</dbReference>
<keyword evidence="11" id="KW-0408">Iron</keyword>
<feature type="transmembrane region" description="Helical" evidence="14">
    <location>
        <begin position="169"/>
        <end position="191"/>
    </location>
</feature>